<organism evidence="3 4">
    <name type="scientific">Sphingobium nicotianae</name>
    <dbReference type="NCBI Taxonomy" id="2782607"/>
    <lineage>
        <taxon>Bacteria</taxon>
        <taxon>Pseudomonadati</taxon>
        <taxon>Pseudomonadota</taxon>
        <taxon>Alphaproteobacteria</taxon>
        <taxon>Sphingomonadales</taxon>
        <taxon>Sphingomonadaceae</taxon>
        <taxon>Sphingobium</taxon>
    </lineage>
</organism>
<dbReference type="PANTHER" id="PTHR11803:SF59">
    <property type="entry name" value="ENDORIBONUCLEASE"/>
    <property type="match status" value="1"/>
</dbReference>
<feature type="signal peptide" evidence="2">
    <location>
        <begin position="1"/>
        <end position="22"/>
    </location>
</feature>
<reference evidence="3" key="1">
    <citation type="submission" date="2021-05" db="EMBL/GenBank/DDBJ databases">
        <title>Genome of Sphingobium sp. strain.</title>
        <authorList>
            <person name="Fan R."/>
        </authorList>
    </citation>
    <scope>NUCLEOTIDE SEQUENCE</scope>
    <source>
        <strain evidence="3">H33</strain>
    </source>
</reference>
<name>A0A9X1IRS9_9SPHN</name>
<keyword evidence="2" id="KW-0732">Signal</keyword>
<dbReference type="InterPro" id="IPR035959">
    <property type="entry name" value="RutC-like_sf"/>
</dbReference>
<keyword evidence="3" id="KW-0255">Endonuclease</keyword>
<accession>A0A9X1IRS9</accession>
<dbReference type="GO" id="GO:0019239">
    <property type="term" value="F:deaminase activity"/>
    <property type="evidence" value="ECO:0007669"/>
    <property type="project" value="TreeGrafter"/>
</dbReference>
<dbReference type="SUPFAM" id="SSF55298">
    <property type="entry name" value="YjgF-like"/>
    <property type="match status" value="1"/>
</dbReference>
<dbReference type="InterPro" id="IPR019897">
    <property type="entry name" value="RidA_CS"/>
</dbReference>
<dbReference type="Proteomes" id="UP001138757">
    <property type="component" value="Unassembled WGS sequence"/>
</dbReference>
<dbReference type="GO" id="GO:0004519">
    <property type="term" value="F:endonuclease activity"/>
    <property type="evidence" value="ECO:0007669"/>
    <property type="project" value="UniProtKB-KW"/>
</dbReference>
<keyword evidence="4" id="KW-1185">Reference proteome</keyword>
<evidence type="ECO:0000313" key="3">
    <source>
        <dbReference type="EMBL" id="MBT2187604.1"/>
    </source>
</evidence>
<gene>
    <name evidence="3" type="ORF">KK488_11690</name>
</gene>
<dbReference type="Pfam" id="PF01042">
    <property type="entry name" value="Ribonuc_L-PSP"/>
    <property type="match status" value="1"/>
</dbReference>
<protein>
    <submittedName>
        <fullName evidence="3">Endonuclease</fullName>
    </submittedName>
</protein>
<keyword evidence="3" id="KW-0540">Nuclease</keyword>
<dbReference type="GO" id="GO:0005829">
    <property type="term" value="C:cytosol"/>
    <property type="evidence" value="ECO:0007669"/>
    <property type="project" value="TreeGrafter"/>
</dbReference>
<keyword evidence="3" id="KW-0378">Hydrolase</keyword>
<dbReference type="PANTHER" id="PTHR11803">
    <property type="entry name" value="2-IMINOBUTANOATE/2-IMINOPROPANOATE DEAMINASE RIDA"/>
    <property type="match status" value="1"/>
</dbReference>
<evidence type="ECO:0000313" key="4">
    <source>
        <dbReference type="Proteomes" id="UP001138757"/>
    </source>
</evidence>
<feature type="chain" id="PRO_5040919884" evidence="2">
    <location>
        <begin position="23"/>
        <end position="168"/>
    </location>
</feature>
<evidence type="ECO:0000256" key="2">
    <source>
        <dbReference type="SAM" id="SignalP"/>
    </source>
</evidence>
<dbReference type="Gene3D" id="3.30.1330.40">
    <property type="entry name" value="RutC-like"/>
    <property type="match status" value="1"/>
</dbReference>
<comment type="similarity">
    <text evidence="1">Belongs to the RutC family.</text>
</comment>
<comment type="caution">
    <text evidence="3">The sequence shown here is derived from an EMBL/GenBank/DDBJ whole genome shotgun (WGS) entry which is preliminary data.</text>
</comment>
<dbReference type="EMBL" id="JAHGAW010000007">
    <property type="protein sequence ID" value="MBT2187604.1"/>
    <property type="molecule type" value="Genomic_DNA"/>
</dbReference>
<dbReference type="PROSITE" id="PS01094">
    <property type="entry name" value="UPF0076"/>
    <property type="match status" value="1"/>
</dbReference>
<dbReference type="InterPro" id="IPR006175">
    <property type="entry name" value="YjgF/YER057c/UK114"/>
</dbReference>
<dbReference type="AlphaFoldDB" id="A0A9X1IRS9"/>
<proteinExistence type="inferred from homology"/>
<evidence type="ECO:0000256" key="1">
    <source>
        <dbReference type="ARBA" id="ARBA00010552"/>
    </source>
</evidence>
<sequence length="168" mass="17320">MTIALMTALLPAAAFVAGPASAATKAVPKPMIEHKMGPNANAPIAASVSVPAAANVVYLSGQTASPIDPAKPDELGDTKTQTLSILTKIKAQLEGMGMSMGDIVKMTIFMVGTPETGKMDAASMNEVFRTFFGTAEQPNKPARSTVQVAALGRPPVLIEIEAVAAKMP</sequence>